<dbReference type="InterPro" id="IPR051692">
    <property type="entry name" value="OMP-like"/>
</dbReference>
<dbReference type="EMBL" id="WTYR01000001">
    <property type="protein sequence ID" value="MXP09931.1"/>
    <property type="molecule type" value="Genomic_DNA"/>
</dbReference>
<dbReference type="InterPro" id="IPR027385">
    <property type="entry name" value="Beta-barrel_OMP"/>
</dbReference>
<dbReference type="Proteomes" id="UP000429229">
    <property type="component" value="Unassembled WGS sequence"/>
</dbReference>
<evidence type="ECO:0000313" key="7">
    <source>
        <dbReference type="EMBL" id="MXP09931.1"/>
    </source>
</evidence>
<evidence type="ECO:0000259" key="6">
    <source>
        <dbReference type="Pfam" id="PF13505"/>
    </source>
</evidence>
<dbReference type="PANTHER" id="PTHR34001">
    <property type="entry name" value="BLL7405 PROTEIN"/>
    <property type="match status" value="1"/>
</dbReference>
<feature type="domain" description="Outer membrane protein beta-barrel" evidence="6">
    <location>
        <begin position="10"/>
        <end position="205"/>
    </location>
</feature>
<dbReference type="GO" id="GO:0016020">
    <property type="term" value="C:membrane"/>
    <property type="evidence" value="ECO:0007669"/>
    <property type="project" value="UniProtKB-SubCell"/>
</dbReference>
<keyword evidence="2 5" id="KW-0732">Signal</keyword>
<protein>
    <submittedName>
        <fullName evidence="7">Outer membrane beta-barrel protein</fullName>
    </submittedName>
</protein>
<dbReference type="OrthoDB" id="8222426at2"/>
<feature type="signal peptide" evidence="5">
    <location>
        <begin position="1"/>
        <end position="21"/>
    </location>
</feature>
<reference evidence="7 8" key="1">
    <citation type="submission" date="2019-12" db="EMBL/GenBank/DDBJ databases">
        <title>Genomic-based taxomic classification of the family Erythrobacteraceae.</title>
        <authorList>
            <person name="Xu L."/>
        </authorList>
    </citation>
    <scope>NUCLEOTIDE SEQUENCE [LARGE SCALE GENOMIC DNA]</scope>
    <source>
        <strain evidence="7 8">LMG 29519</strain>
    </source>
</reference>
<dbReference type="InterPro" id="IPR011250">
    <property type="entry name" value="OMP/PagP_B-barrel"/>
</dbReference>
<comment type="similarity">
    <text evidence="4">Belongs to the Omp25/RopB family.</text>
</comment>
<evidence type="ECO:0000256" key="5">
    <source>
        <dbReference type="SAM" id="SignalP"/>
    </source>
</evidence>
<comment type="caution">
    <text evidence="7">The sequence shown here is derived from an EMBL/GenBank/DDBJ whole genome shotgun (WGS) entry which is preliminary data.</text>
</comment>
<dbReference type="Pfam" id="PF13505">
    <property type="entry name" value="OMP_b-brl"/>
    <property type="match status" value="1"/>
</dbReference>
<evidence type="ECO:0000256" key="2">
    <source>
        <dbReference type="ARBA" id="ARBA00022729"/>
    </source>
</evidence>
<evidence type="ECO:0000313" key="8">
    <source>
        <dbReference type="Proteomes" id="UP000429229"/>
    </source>
</evidence>
<keyword evidence="8" id="KW-1185">Reference proteome</keyword>
<dbReference type="Gene3D" id="2.40.160.20">
    <property type="match status" value="1"/>
</dbReference>
<dbReference type="AlphaFoldDB" id="A0A6I4U673"/>
<feature type="chain" id="PRO_5026043102" evidence="5">
    <location>
        <begin position="22"/>
        <end position="205"/>
    </location>
</feature>
<evidence type="ECO:0000256" key="3">
    <source>
        <dbReference type="ARBA" id="ARBA00023136"/>
    </source>
</evidence>
<gene>
    <name evidence="7" type="ORF">GRI68_07035</name>
</gene>
<organism evidence="7 8">
    <name type="scientific">Alteriqipengyuania halimionae</name>
    <dbReference type="NCBI Taxonomy" id="1926630"/>
    <lineage>
        <taxon>Bacteria</taxon>
        <taxon>Pseudomonadati</taxon>
        <taxon>Pseudomonadota</taxon>
        <taxon>Alphaproteobacteria</taxon>
        <taxon>Sphingomonadales</taxon>
        <taxon>Erythrobacteraceae</taxon>
        <taxon>Alteriqipengyuania</taxon>
    </lineage>
</organism>
<evidence type="ECO:0000256" key="4">
    <source>
        <dbReference type="ARBA" id="ARBA00038306"/>
    </source>
</evidence>
<keyword evidence="3" id="KW-0472">Membrane</keyword>
<accession>A0A6I4U673</accession>
<dbReference type="PANTHER" id="PTHR34001:SF3">
    <property type="entry name" value="BLL7405 PROTEIN"/>
    <property type="match status" value="1"/>
</dbReference>
<dbReference type="RefSeq" id="WP_160616588.1">
    <property type="nucleotide sequence ID" value="NZ_WTYR01000001.1"/>
</dbReference>
<sequence>MKTYISLAAVAAALVATPSLAQDATETFTGPYVAATVGIDSLGADDGTDRTSEEGVVYGGVIGYDYALSGAVLGAEAELTGSSVDVGDTDVIAAGDELTLGAGRDIYVGARAGVLVGGNGLLYVKGGYTNQKLNLDYTAGATSFSESSDLDGYRLGAGGEFRLSNNLTARVEYRYSNYGDFEVAGTSTGVDLDRHQGVATIAYRF</sequence>
<comment type="subcellular location">
    <subcellularLocation>
        <location evidence="1">Membrane</location>
    </subcellularLocation>
</comment>
<name>A0A6I4U673_9SPHN</name>
<proteinExistence type="inferred from homology"/>
<dbReference type="SUPFAM" id="SSF56925">
    <property type="entry name" value="OMPA-like"/>
    <property type="match status" value="1"/>
</dbReference>
<evidence type="ECO:0000256" key="1">
    <source>
        <dbReference type="ARBA" id="ARBA00004370"/>
    </source>
</evidence>